<feature type="region of interest" description="Disordered" evidence="1">
    <location>
        <begin position="165"/>
        <end position="185"/>
    </location>
</feature>
<reference evidence="2 3" key="1">
    <citation type="journal article" date="2019" name="Nat. Ecol. Evol.">
        <title>Megaphylogeny resolves global patterns of mushroom evolution.</title>
        <authorList>
            <person name="Varga T."/>
            <person name="Krizsan K."/>
            <person name="Foldi C."/>
            <person name="Dima B."/>
            <person name="Sanchez-Garcia M."/>
            <person name="Sanchez-Ramirez S."/>
            <person name="Szollosi G.J."/>
            <person name="Szarkandi J.G."/>
            <person name="Papp V."/>
            <person name="Albert L."/>
            <person name="Andreopoulos W."/>
            <person name="Angelini C."/>
            <person name="Antonin V."/>
            <person name="Barry K.W."/>
            <person name="Bougher N.L."/>
            <person name="Buchanan P."/>
            <person name="Buyck B."/>
            <person name="Bense V."/>
            <person name="Catcheside P."/>
            <person name="Chovatia M."/>
            <person name="Cooper J."/>
            <person name="Damon W."/>
            <person name="Desjardin D."/>
            <person name="Finy P."/>
            <person name="Geml J."/>
            <person name="Haridas S."/>
            <person name="Hughes K."/>
            <person name="Justo A."/>
            <person name="Karasinski D."/>
            <person name="Kautmanova I."/>
            <person name="Kiss B."/>
            <person name="Kocsube S."/>
            <person name="Kotiranta H."/>
            <person name="LaButti K.M."/>
            <person name="Lechner B.E."/>
            <person name="Liimatainen K."/>
            <person name="Lipzen A."/>
            <person name="Lukacs Z."/>
            <person name="Mihaltcheva S."/>
            <person name="Morgado L.N."/>
            <person name="Niskanen T."/>
            <person name="Noordeloos M.E."/>
            <person name="Ohm R.A."/>
            <person name="Ortiz-Santana B."/>
            <person name="Ovrebo C."/>
            <person name="Racz N."/>
            <person name="Riley R."/>
            <person name="Savchenko A."/>
            <person name="Shiryaev A."/>
            <person name="Soop K."/>
            <person name="Spirin V."/>
            <person name="Szebenyi C."/>
            <person name="Tomsovsky M."/>
            <person name="Tulloss R.E."/>
            <person name="Uehling J."/>
            <person name="Grigoriev I.V."/>
            <person name="Vagvolgyi C."/>
            <person name="Papp T."/>
            <person name="Martin F.M."/>
            <person name="Miettinen O."/>
            <person name="Hibbett D.S."/>
            <person name="Nagy L.G."/>
        </authorList>
    </citation>
    <scope>NUCLEOTIDE SEQUENCE [LARGE SCALE GENOMIC DNA]</scope>
    <source>
        <strain evidence="2 3">CBS 962.96</strain>
    </source>
</reference>
<dbReference type="EMBL" id="ML179058">
    <property type="protein sequence ID" value="THV04241.1"/>
    <property type="molecule type" value="Genomic_DNA"/>
</dbReference>
<keyword evidence="3" id="KW-1185">Reference proteome</keyword>
<proteinExistence type="predicted"/>
<evidence type="ECO:0000313" key="3">
    <source>
        <dbReference type="Proteomes" id="UP000297245"/>
    </source>
</evidence>
<evidence type="ECO:0000313" key="2">
    <source>
        <dbReference type="EMBL" id="THV04241.1"/>
    </source>
</evidence>
<feature type="compositionally biased region" description="Polar residues" evidence="1">
    <location>
        <begin position="63"/>
        <end position="72"/>
    </location>
</feature>
<dbReference type="AlphaFoldDB" id="A0A4S8MNE2"/>
<feature type="compositionally biased region" description="Basic residues" evidence="1">
    <location>
        <begin position="1"/>
        <end position="15"/>
    </location>
</feature>
<dbReference type="Proteomes" id="UP000297245">
    <property type="component" value="Unassembled WGS sequence"/>
</dbReference>
<accession>A0A4S8MNE2</accession>
<gene>
    <name evidence="2" type="ORF">K435DRAFT_851059</name>
</gene>
<protein>
    <submittedName>
        <fullName evidence="2">Uncharacterized protein</fullName>
    </submittedName>
</protein>
<sequence length="252" mass="28496">METLTRKSKRARADRKRYEEKKLLRAQSHRYNPAPMMDPHSIPQQPAIVLPVPTLRTNSSFLPTAGASQTHSAPPYNLGGHPSTSSQALLDRCIRLNTFTSVTPSTQSDKAVPPSNDNVQTRFGLRSVVANPIDILIAVETAGQEHLERVMAAGIDFDQIADDDWETQEEDEDGEEQPPARCHSDEIEVQLPADHRTLVIEDPREENDPDPFNHEVDQIEPVYGLERAHPHLAVYLLYMLMTWLHTQFHLPF</sequence>
<feature type="region of interest" description="Disordered" evidence="1">
    <location>
        <begin position="63"/>
        <end position="84"/>
    </location>
</feature>
<organism evidence="2 3">
    <name type="scientific">Dendrothele bispora (strain CBS 962.96)</name>
    <dbReference type="NCBI Taxonomy" id="1314807"/>
    <lineage>
        <taxon>Eukaryota</taxon>
        <taxon>Fungi</taxon>
        <taxon>Dikarya</taxon>
        <taxon>Basidiomycota</taxon>
        <taxon>Agaricomycotina</taxon>
        <taxon>Agaricomycetes</taxon>
        <taxon>Agaricomycetidae</taxon>
        <taxon>Agaricales</taxon>
        <taxon>Agaricales incertae sedis</taxon>
        <taxon>Dendrothele</taxon>
    </lineage>
</organism>
<evidence type="ECO:0000256" key="1">
    <source>
        <dbReference type="SAM" id="MobiDB-lite"/>
    </source>
</evidence>
<feature type="region of interest" description="Disordered" evidence="1">
    <location>
        <begin position="1"/>
        <end position="34"/>
    </location>
</feature>
<name>A0A4S8MNE2_DENBC</name>
<feature type="compositionally biased region" description="Acidic residues" evidence="1">
    <location>
        <begin position="165"/>
        <end position="176"/>
    </location>
</feature>